<dbReference type="EMBL" id="CP132508">
    <property type="protein sequence ID" value="WPD18003.1"/>
    <property type="molecule type" value="Genomic_DNA"/>
</dbReference>
<sequence>MGRRFWVGVVLGGLAVAVLERAGLRPGRWLTWAGRRGRHWVVHEGPRRARQLMGWMRPRVRGWLGRRGAR</sequence>
<evidence type="ECO:0000313" key="2">
    <source>
        <dbReference type="Proteomes" id="UP001304683"/>
    </source>
</evidence>
<gene>
    <name evidence="1" type="ORF">Q5761_06285</name>
</gene>
<reference evidence="1 2" key="1">
    <citation type="submission" date="2023-08" db="EMBL/GenBank/DDBJ databases">
        <title>Genome sequence of Thermaerobacter compostii strain Ins1, a spore-forming filamentous bacterium isolated from a deep geothermal reservoir.</title>
        <authorList>
            <person name="Bregnard D."/>
            <person name="Gonzalez D."/>
            <person name="Junier P."/>
        </authorList>
    </citation>
    <scope>NUCLEOTIDE SEQUENCE [LARGE SCALE GENOMIC DNA]</scope>
    <source>
        <strain evidence="1 2">Ins1</strain>
    </source>
</reference>
<accession>A0ABZ0QNL8</accession>
<dbReference type="RefSeq" id="WP_318749924.1">
    <property type="nucleotide sequence ID" value="NZ_CP132508.1"/>
</dbReference>
<name>A0ABZ0QNL8_9FIRM</name>
<proteinExistence type="predicted"/>
<evidence type="ECO:0000313" key="1">
    <source>
        <dbReference type="EMBL" id="WPD18003.1"/>
    </source>
</evidence>
<protein>
    <submittedName>
        <fullName evidence="1">Uncharacterized protein</fullName>
    </submittedName>
</protein>
<organism evidence="1 2">
    <name type="scientific">Thermaerobacter composti</name>
    <dbReference type="NCBI Taxonomy" id="554949"/>
    <lineage>
        <taxon>Bacteria</taxon>
        <taxon>Bacillati</taxon>
        <taxon>Bacillota</taxon>
        <taxon>Clostridia</taxon>
        <taxon>Eubacteriales</taxon>
        <taxon>Clostridiales Family XVII. Incertae Sedis</taxon>
        <taxon>Thermaerobacter</taxon>
    </lineage>
</organism>
<dbReference type="Proteomes" id="UP001304683">
    <property type="component" value="Chromosome"/>
</dbReference>
<keyword evidence="2" id="KW-1185">Reference proteome</keyword>